<keyword evidence="3" id="KW-1185">Reference proteome</keyword>
<dbReference type="Proteomes" id="UP001157160">
    <property type="component" value="Unassembled WGS sequence"/>
</dbReference>
<dbReference type="InterPro" id="IPR021903">
    <property type="entry name" value="DUF3515"/>
</dbReference>
<dbReference type="AlphaFoldDB" id="A0AA37UC56"/>
<feature type="signal peptide" evidence="1">
    <location>
        <begin position="1"/>
        <end position="23"/>
    </location>
</feature>
<dbReference type="EMBL" id="BSUL01000001">
    <property type="protein sequence ID" value="GMA27804.1"/>
    <property type="molecule type" value="Genomic_DNA"/>
</dbReference>
<feature type="chain" id="PRO_5041220388" description="DUF3515 domain-containing protein" evidence="1">
    <location>
        <begin position="24"/>
        <end position="98"/>
    </location>
</feature>
<evidence type="ECO:0008006" key="4">
    <source>
        <dbReference type="Google" id="ProtNLM"/>
    </source>
</evidence>
<evidence type="ECO:0000256" key="1">
    <source>
        <dbReference type="SAM" id="SignalP"/>
    </source>
</evidence>
<sequence length="98" mass="10142">MRPSPRRLAATLLPAALITGAVAGCTPIVNLEPAADAGDPGCAEIITRLDLIPDMEGLELRETNAQATAAWSQPGSDQSAVLLRCGVEPPDPRRSSPA</sequence>
<evidence type="ECO:0000313" key="3">
    <source>
        <dbReference type="Proteomes" id="UP001157160"/>
    </source>
</evidence>
<keyword evidence="1" id="KW-0732">Signal</keyword>
<protein>
    <recommendedName>
        <fullName evidence="4">DUF3515 domain-containing protein</fullName>
    </recommendedName>
</protein>
<dbReference type="PROSITE" id="PS51257">
    <property type="entry name" value="PROKAR_LIPOPROTEIN"/>
    <property type="match status" value="1"/>
</dbReference>
<proteinExistence type="predicted"/>
<evidence type="ECO:0000313" key="2">
    <source>
        <dbReference type="EMBL" id="GMA27804.1"/>
    </source>
</evidence>
<reference evidence="2 3" key="1">
    <citation type="journal article" date="2014" name="Int. J. Syst. Evol. Microbiol.">
        <title>Complete genome sequence of Corynebacterium casei LMG S-19264T (=DSM 44701T), isolated from a smear-ripened cheese.</title>
        <authorList>
            <consortium name="US DOE Joint Genome Institute (JGI-PGF)"/>
            <person name="Walter F."/>
            <person name="Albersmeier A."/>
            <person name="Kalinowski J."/>
            <person name="Ruckert C."/>
        </authorList>
    </citation>
    <scope>NUCLEOTIDE SEQUENCE [LARGE SCALE GENOMIC DNA]</scope>
    <source>
        <strain evidence="2 3">NBRC 112289</strain>
    </source>
</reference>
<dbReference type="Pfam" id="PF12028">
    <property type="entry name" value="DUF3515"/>
    <property type="match status" value="1"/>
</dbReference>
<dbReference type="RefSeq" id="WP_284230696.1">
    <property type="nucleotide sequence ID" value="NZ_BSUL01000001.1"/>
</dbReference>
<organism evidence="2 3">
    <name type="scientific">Arenivirga flava</name>
    <dbReference type="NCBI Taxonomy" id="1930060"/>
    <lineage>
        <taxon>Bacteria</taxon>
        <taxon>Bacillati</taxon>
        <taxon>Actinomycetota</taxon>
        <taxon>Actinomycetes</taxon>
        <taxon>Micrococcales</taxon>
        <taxon>Microbacteriaceae</taxon>
        <taxon>Arenivirga</taxon>
    </lineage>
</organism>
<gene>
    <name evidence="2" type="ORF">GCM10025874_10570</name>
</gene>
<name>A0AA37UC56_9MICO</name>
<accession>A0AA37UC56</accession>
<comment type="caution">
    <text evidence="2">The sequence shown here is derived from an EMBL/GenBank/DDBJ whole genome shotgun (WGS) entry which is preliminary data.</text>
</comment>